<feature type="transmembrane region" description="Helical" evidence="1">
    <location>
        <begin position="63"/>
        <end position="85"/>
    </location>
</feature>
<evidence type="ECO:0000256" key="1">
    <source>
        <dbReference type="SAM" id="Phobius"/>
    </source>
</evidence>
<keyword evidence="1" id="KW-0472">Membrane</keyword>
<feature type="transmembrane region" description="Helical" evidence="1">
    <location>
        <begin position="248"/>
        <end position="268"/>
    </location>
</feature>
<feature type="transmembrane region" description="Helical" evidence="1">
    <location>
        <begin position="607"/>
        <end position="628"/>
    </location>
</feature>
<feature type="transmembrane region" description="Helical" evidence="1">
    <location>
        <begin position="498"/>
        <end position="520"/>
    </location>
</feature>
<keyword evidence="1" id="KW-1133">Transmembrane helix</keyword>
<evidence type="ECO:0000313" key="3">
    <source>
        <dbReference type="Proteomes" id="UP001642484"/>
    </source>
</evidence>
<comment type="caution">
    <text evidence="2">The sequence shown here is derived from an EMBL/GenBank/DDBJ whole genome shotgun (WGS) entry which is preliminary data.</text>
</comment>
<accession>A0ABP0IAF2</accession>
<feature type="transmembrane region" description="Helical" evidence="1">
    <location>
        <begin position="131"/>
        <end position="151"/>
    </location>
</feature>
<feature type="transmembrane region" description="Helical" evidence="1">
    <location>
        <begin position="574"/>
        <end position="595"/>
    </location>
</feature>
<feature type="transmembrane region" description="Helical" evidence="1">
    <location>
        <begin position="415"/>
        <end position="437"/>
    </location>
</feature>
<dbReference type="EMBL" id="CAXAMN010002213">
    <property type="protein sequence ID" value="CAK8998304.1"/>
    <property type="molecule type" value="Genomic_DNA"/>
</dbReference>
<evidence type="ECO:0000313" key="2">
    <source>
        <dbReference type="EMBL" id="CAK8998304.1"/>
    </source>
</evidence>
<protein>
    <submittedName>
        <fullName evidence="2">Uncharacterized protein</fullName>
    </submittedName>
</protein>
<reference evidence="2 3" key="1">
    <citation type="submission" date="2024-02" db="EMBL/GenBank/DDBJ databases">
        <authorList>
            <person name="Chen Y."/>
            <person name="Shah S."/>
            <person name="Dougan E. K."/>
            <person name="Thang M."/>
            <person name="Chan C."/>
        </authorList>
    </citation>
    <scope>NUCLEOTIDE SEQUENCE [LARGE SCALE GENOMIC DNA]</scope>
</reference>
<organism evidence="2 3">
    <name type="scientific">Durusdinium trenchii</name>
    <dbReference type="NCBI Taxonomy" id="1381693"/>
    <lineage>
        <taxon>Eukaryota</taxon>
        <taxon>Sar</taxon>
        <taxon>Alveolata</taxon>
        <taxon>Dinophyceae</taxon>
        <taxon>Suessiales</taxon>
        <taxon>Symbiodiniaceae</taxon>
        <taxon>Durusdinium</taxon>
    </lineage>
</organism>
<proteinExistence type="predicted"/>
<name>A0ABP0IAF2_9DINO</name>
<keyword evidence="1" id="KW-0812">Transmembrane</keyword>
<feature type="transmembrane region" description="Helical" evidence="1">
    <location>
        <begin position="444"/>
        <end position="463"/>
    </location>
</feature>
<gene>
    <name evidence="2" type="ORF">CCMP2556_LOCUS5197</name>
</gene>
<feature type="transmembrane region" description="Helical" evidence="1">
    <location>
        <begin position="469"/>
        <end position="486"/>
    </location>
</feature>
<feature type="transmembrane region" description="Helical" evidence="1">
    <location>
        <begin position="157"/>
        <end position="177"/>
    </location>
</feature>
<dbReference type="Proteomes" id="UP001642484">
    <property type="component" value="Unassembled WGS sequence"/>
</dbReference>
<sequence length="630" mass="69886">MPWLDTSAPIALTSSYFVFFLRIYHVWCMILGLFMALTVVMQVTLTMYIDLMSSRWVFPYGPGLALVAACLNSVLLLIAGTKLCYSAVWLMQDAWREDSFLAFRSLLLFRPLQSHSGLPLKENRSFERKDLLLQLAICVPLDVLPLMFGLWGNTTCFACLALTSFLEVFLFWFLEVVDDFLCKKRAIQQLFLSVSVPALQPWQSSSSTQLVTSTPRVLEVAHSSEPSSSERSAGSVQLQGCEIIRRSFLLRPWKLVVLLLVIFLMALISGTGILLGLALVSIALAVSHVYRLWAKGKWSFLKVHIESIQHREEICESVDEDFMVIRPISCLNQTVPTGYQIVNDGLLYDGQVRDCLSRYPVGARIHFRQEPLGKWCRFLEARCGGSSQQMFENGMAVLLVGLLVCSTLLQAGYIATGILCTVLLMIQISPAVCAVFLPQLAPYLHGAVSLGCGVMTFFLNFVVAPWNSMTFWLMPILALATYFLLLQRRFPHFRAVSVSLMMLVALLLALFLFLSIASALQPVTSYPHQQEVANFTFPAEGGAMKGVLLDGHDFKGLQVAHRCNNKQVDTFCLVAMASNLAMTSNLVAMASNLVAMASNPIAMATNLVAIASNLVVMMASNVIAMALFTW</sequence>
<keyword evidence="3" id="KW-1185">Reference proteome</keyword>